<dbReference type="PANTHER" id="PTHR43570:SF16">
    <property type="entry name" value="ALDEHYDE DEHYDROGENASE TYPE III, ISOFORM Q"/>
    <property type="match status" value="1"/>
</dbReference>
<dbReference type="InterPro" id="IPR016163">
    <property type="entry name" value="Ald_DH_C"/>
</dbReference>
<dbReference type="SUPFAM" id="SSF53720">
    <property type="entry name" value="ALDH-like"/>
    <property type="match status" value="1"/>
</dbReference>
<dbReference type="PIRSF" id="PIRSF036492">
    <property type="entry name" value="ALDH"/>
    <property type="match status" value="1"/>
</dbReference>
<evidence type="ECO:0000259" key="6">
    <source>
        <dbReference type="Pfam" id="PF00171"/>
    </source>
</evidence>
<protein>
    <recommendedName>
        <fullName evidence="3">Aldehyde dehydrogenase</fullName>
    </recommendedName>
</protein>
<evidence type="ECO:0000256" key="3">
    <source>
        <dbReference type="PIRNR" id="PIRNR036492"/>
    </source>
</evidence>
<dbReference type="Gene3D" id="3.40.605.10">
    <property type="entry name" value="Aldehyde Dehydrogenase, Chain A, domain 1"/>
    <property type="match status" value="1"/>
</dbReference>
<dbReference type="InterPro" id="IPR029510">
    <property type="entry name" value="Ald_DH_CS_GLU"/>
</dbReference>
<reference evidence="7 8" key="1">
    <citation type="journal article" date="2023" name="Commun. Biol.">
        <title>Genome analysis of Parmales, the sister group of diatoms, reveals the evolutionary specialization of diatoms from phago-mixotrophs to photoautotrophs.</title>
        <authorList>
            <person name="Ban H."/>
            <person name="Sato S."/>
            <person name="Yoshikawa S."/>
            <person name="Yamada K."/>
            <person name="Nakamura Y."/>
            <person name="Ichinomiya M."/>
            <person name="Sato N."/>
            <person name="Blanc-Mathieu R."/>
            <person name="Endo H."/>
            <person name="Kuwata A."/>
            <person name="Ogata H."/>
        </authorList>
    </citation>
    <scope>NUCLEOTIDE SEQUENCE [LARGE SCALE GENOMIC DNA]</scope>
</reference>
<proteinExistence type="inferred from homology"/>
<dbReference type="PROSITE" id="PS00687">
    <property type="entry name" value="ALDEHYDE_DEHYDR_GLU"/>
    <property type="match status" value="1"/>
</dbReference>
<evidence type="ECO:0000256" key="1">
    <source>
        <dbReference type="ARBA" id="ARBA00009986"/>
    </source>
</evidence>
<feature type="domain" description="Aldehyde dehydrogenase" evidence="6">
    <location>
        <begin position="86"/>
        <end position="515"/>
    </location>
</feature>
<accession>A0ABQ6N7X7</accession>
<comment type="similarity">
    <text evidence="1 3 5">Belongs to the aldehyde dehydrogenase family.</text>
</comment>
<evidence type="ECO:0000256" key="2">
    <source>
        <dbReference type="ARBA" id="ARBA00023002"/>
    </source>
</evidence>
<dbReference type="Pfam" id="PF00171">
    <property type="entry name" value="Aldedh"/>
    <property type="match status" value="1"/>
</dbReference>
<keyword evidence="2 3" id="KW-0560">Oxidoreductase</keyword>
<dbReference type="Gene3D" id="3.40.309.10">
    <property type="entry name" value="Aldehyde Dehydrogenase, Chain A, domain 2"/>
    <property type="match status" value="1"/>
</dbReference>
<evidence type="ECO:0000313" key="8">
    <source>
        <dbReference type="Proteomes" id="UP001165060"/>
    </source>
</evidence>
<dbReference type="InterPro" id="IPR012394">
    <property type="entry name" value="Aldehyde_DH_NAD(P)"/>
</dbReference>
<dbReference type="PANTHER" id="PTHR43570">
    <property type="entry name" value="ALDEHYDE DEHYDROGENASE"/>
    <property type="match status" value="1"/>
</dbReference>
<feature type="active site" evidence="4">
    <location>
        <position position="298"/>
    </location>
</feature>
<evidence type="ECO:0000313" key="7">
    <source>
        <dbReference type="EMBL" id="GMI42252.1"/>
    </source>
</evidence>
<keyword evidence="8" id="KW-1185">Reference proteome</keyword>
<sequence length="551" mass="60513">MSILSTLQEQLELLLSVPLKTLVSPAFYSTENGKAVAATLAVTGVTLLLLKKIFFPALSFREDFVIEPLPKFKTVGKKTGVDMELKHVPNLVAEMRASYNTGHTLPLAKRLETLKAMQRMLTENEDRIVAALKEDLSRPKFEATIYDVLMPAAEIKEMIKHLAAWAAPEQFGFHLLTWPSTQWLQKEPLGVVLVIGSWNYPIMLSMCPVAAAVAAGNTVILKPCNVSSACSRLQAELLAEYVDPAVVSCVGPGIKGDRHTTAALLEERFDHIFFTGSPDVGKVIAAGAAKHLTPCTLELGGKNPVFVDKSADVSLAAKRTLWGRNMNAGQQCVSPDFVLCHEDVVDEFCESAKGWLKTFFKNEDPKKSENFGRIVGDGQVKRIQGMLKDHGGEVIVGGKVDPKTRYISPTVVKIDFDSPALDDETFGPILWVVPVKDMDEAIEWQAEREKPLSMYIFANDRVAQRICQNTSAGGVTINGVIFHCGHPDLPFGGIGNSGMGGYHGKASFDCFTHKKPVLSKSVWKDAGLLSDPFVLYAPWDDFKLNVMRTFF</sequence>
<organism evidence="7 8">
    <name type="scientific">Tetraparma gracilis</name>
    <dbReference type="NCBI Taxonomy" id="2962635"/>
    <lineage>
        <taxon>Eukaryota</taxon>
        <taxon>Sar</taxon>
        <taxon>Stramenopiles</taxon>
        <taxon>Ochrophyta</taxon>
        <taxon>Bolidophyceae</taxon>
        <taxon>Parmales</taxon>
        <taxon>Triparmaceae</taxon>
        <taxon>Tetraparma</taxon>
    </lineage>
</organism>
<dbReference type="InterPro" id="IPR015590">
    <property type="entry name" value="Aldehyde_DH_dom"/>
</dbReference>
<dbReference type="EMBL" id="BRYB01002272">
    <property type="protein sequence ID" value="GMI42252.1"/>
    <property type="molecule type" value="Genomic_DNA"/>
</dbReference>
<gene>
    <name evidence="7" type="ORF">TeGR_g14776</name>
</gene>
<evidence type="ECO:0000256" key="4">
    <source>
        <dbReference type="PROSITE-ProRule" id="PRU10007"/>
    </source>
</evidence>
<dbReference type="CDD" id="cd07087">
    <property type="entry name" value="ALDH_F3-13-14_CALDH-like"/>
    <property type="match status" value="1"/>
</dbReference>
<dbReference type="InterPro" id="IPR016162">
    <property type="entry name" value="Ald_DH_N"/>
</dbReference>
<dbReference type="Proteomes" id="UP001165060">
    <property type="component" value="Unassembled WGS sequence"/>
</dbReference>
<dbReference type="InterPro" id="IPR016161">
    <property type="entry name" value="Ald_DH/histidinol_DH"/>
</dbReference>
<evidence type="ECO:0000256" key="5">
    <source>
        <dbReference type="RuleBase" id="RU003345"/>
    </source>
</evidence>
<name>A0ABQ6N7X7_9STRA</name>
<comment type="caution">
    <text evidence="7">The sequence shown here is derived from an EMBL/GenBank/DDBJ whole genome shotgun (WGS) entry which is preliminary data.</text>
</comment>